<organism evidence="1 2">
    <name type="scientific">Sistotremastrum suecicum HHB10207 ss-3</name>
    <dbReference type="NCBI Taxonomy" id="1314776"/>
    <lineage>
        <taxon>Eukaryota</taxon>
        <taxon>Fungi</taxon>
        <taxon>Dikarya</taxon>
        <taxon>Basidiomycota</taxon>
        <taxon>Agaricomycotina</taxon>
        <taxon>Agaricomycetes</taxon>
        <taxon>Sistotremastrales</taxon>
        <taxon>Sistotremastraceae</taxon>
        <taxon>Sistotremastrum</taxon>
    </lineage>
</organism>
<dbReference type="Proteomes" id="UP000076798">
    <property type="component" value="Unassembled WGS sequence"/>
</dbReference>
<evidence type="ECO:0000313" key="2">
    <source>
        <dbReference type="Proteomes" id="UP000076798"/>
    </source>
</evidence>
<reference evidence="1 2" key="1">
    <citation type="journal article" date="2016" name="Mol. Biol. Evol.">
        <title>Comparative Genomics of Early-Diverging Mushroom-Forming Fungi Provides Insights into the Origins of Lignocellulose Decay Capabilities.</title>
        <authorList>
            <person name="Nagy L.G."/>
            <person name="Riley R."/>
            <person name="Tritt A."/>
            <person name="Adam C."/>
            <person name="Daum C."/>
            <person name="Floudas D."/>
            <person name="Sun H."/>
            <person name="Yadav J.S."/>
            <person name="Pangilinan J."/>
            <person name="Larsson K.H."/>
            <person name="Matsuura K."/>
            <person name="Barry K."/>
            <person name="Labutti K."/>
            <person name="Kuo R."/>
            <person name="Ohm R.A."/>
            <person name="Bhattacharya S.S."/>
            <person name="Shirouzu T."/>
            <person name="Yoshinaga Y."/>
            <person name="Martin F.M."/>
            <person name="Grigoriev I.V."/>
            <person name="Hibbett D.S."/>
        </authorList>
    </citation>
    <scope>NUCLEOTIDE SEQUENCE [LARGE SCALE GENOMIC DNA]</scope>
    <source>
        <strain evidence="1 2">HHB10207 ss-3</strain>
    </source>
</reference>
<accession>A0A165WLH2</accession>
<sequence>MLLGQATAAGQAMEDLRGDLSVIQTFVSMDIIANAQSLEEVLGSLWGYLLPFLPNVVASDLRRQAGVLHHVMVYRERAHRFVIMAEEELEVMAYEVESIRRSSARALVADDLPRHIALMGVTKGLGRLRDTENVPALIGS</sequence>
<proteinExistence type="predicted"/>
<name>A0A165WLH2_9AGAM</name>
<dbReference type="AlphaFoldDB" id="A0A165WLH2"/>
<dbReference type="EMBL" id="KV428666">
    <property type="protein sequence ID" value="KZT31300.1"/>
    <property type="molecule type" value="Genomic_DNA"/>
</dbReference>
<evidence type="ECO:0000313" key="1">
    <source>
        <dbReference type="EMBL" id="KZT31300.1"/>
    </source>
</evidence>
<gene>
    <name evidence="1" type="ORF">SISSUDRAFT_1067880</name>
</gene>
<keyword evidence="2" id="KW-1185">Reference proteome</keyword>
<protein>
    <submittedName>
        <fullName evidence="1">Uncharacterized protein</fullName>
    </submittedName>
</protein>